<dbReference type="Proteomes" id="UP000829708">
    <property type="component" value="Chromosome"/>
</dbReference>
<gene>
    <name evidence="5" type="ORF">MUG09_01685</name>
</gene>
<organism evidence="5 6">
    <name type="scientific">Sphaerochaeta associata</name>
    <dbReference type="NCBI Taxonomy" id="1129264"/>
    <lineage>
        <taxon>Bacteria</taxon>
        <taxon>Pseudomonadati</taxon>
        <taxon>Spirochaetota</taxon>
        <taxon>Spirochaetia</taxon>
        <taxon>Spirochaetales</taxon>
        <taxon>Sphaerochaetaceae</taxon>
        <taxon>Sphaerochaeta</taxon>
    </lineage>
</organism>
<dbReference type="EMBL" id="CP094929">
    <property type="protein sequence ID" value="UOM51484.1"/>
    <property type="molecule type" value="Genomic_DNA"/>
</dbReference>
<accession>A0ABY4DB25</accession>
<evidence type="ECO:0000256" key="2">
    <source>
        <dbReference type="RuleBase" id="RU362119"/>
    </source>
</evidence>
<dbReference type="SUPFAM" id="SSF56300">
    <property type="entry name" value="Metallo-dependent phosphatases"/>
    <property type="match status" value="1"/>
</dbReference>
<protein>
    <submittedName>
        <fullName evidence="5">Bifunctional metallophosphatase/5'-nucleotidase</fullName>
    </submittedName>
</protein>
<keyword evidence="2" id="KW-0378">Hydrolase</keyword>
<feature type="domain" description="5'-Nucleotidase C-terminal" evidence="4">
    <location>
        <begin position="317"/>
        <end position="467"/>
    </location>
</feature>
<dbReference type="InterPro" id="IPR004843">
    <property type="entry name" value="Calcineurin-like_PHP"/>
</dbReference>
<sequence>MKSCTILYTSDIHGYLFPTNYANDSVRAMGLLSCSHFFEKDGNTLALDGGDTIQGSPFLDFLRSNKENRFPITQVMNELGYDYITLGNHDFNYGYEGMKEFLGALSAQCVCANVIDHSGKLPIVPYVVRVLENGLRIGIVGIVTDFVPVWEPPQNLEKFTITDSFEAAEQACNELKGKTDILICLYHGGYEYDMSTGKKLSETKEDIACKLAAELDFDIVFTGHQHKHTEGTYIRGTYTVQPGAYASEICKVTITADDEHALHLDTKWLKPDGSIKRAIPSLPNLFNMEHDIQRKLDEPLGTLPEPIRFSGRLDTALHGNAFATLINQVQMETGNADISATCLYTVSRDLPENLTARDVLIAYEFPNTLKVLEITGSILRTALEQCASYFDCDADGKVVINPEFLQNERQHFNYDYFYGITYEFDITRPVGCRVTSLEFKGRPIADDQLFRLALNSYRATGGGGFTCYIGCPLVLDSQLEIPLLLREYFRNHAVLPSIPSSTFTVRGCR</sequence>
<evidence type="ECO:0000256" key="1">
    <source>
        <dbReference type="ARBA" id="ARBA00022729"/>
    </source>
</evidence>
<dbReference type="Pfam" id="PF00149">
    <property type="entry name" value="Metallophos"/>
    <property type="match status" value="1"/>
</dbReference>
<feature type="domain" description="Calcineurin-like phosphoesterase" evidence="3">
    <location>
        <begin position="5"/>
        <end position="227"/>
    </location>
</feature>
<proteinExistence type="inferred from homology"/>
<dbReference type="InterPro" id="IPR029052">
    <property type="entry name" value="Metallo-depent_PP-like"/>
</dbReference>
<dbReference type="InterPro" id="IPR006179">
    <property type="entry name" value="5_nucleotidase/apyrase"/>
</dbReference>
<evidence type="ECO:0000313" key="5">
    <source>
        <dbReference type="EMBL" id="UOM51484.1"/>
    </source>
</evidence>
<evidence type="ECO:0000259" key="3">
    <source>
        <dbReference type="Pfam" id="PF00149"/>
    </source>
</evidence>
<comment type="similarity">
    <text evidence="2">Belongs to the 5'-nucleotidase family.</text>
</comment>
<keyword evidence="2" id="KW-0547">Nucleotide-binding</keyword>
<name>A0ABY4DB25_9SPIR</name>
<keyword evidence="1" id="KW-0732">Signal</keyword>
<dbReference type="RefSeq" id="WP_244772847.1">
    <property type="nucleotide sequence ID" value="NZ_CP094929.1"/>
</dbReference>
<dbReference type="SUPFAM" id="SSF55816">
    <property type="entry name" value="5'-nucleotidase (syn. UDP-sugar hydrolase), C-terminal domain"/>
    <property type="match status" value="1"/>
</dbReference>
<dbReference type="InterPro" id="IPR036907">
    <property type="entry name" value="5'-Nucleotdase_C_sf"/>
</dbReference>
<dbReference type="Gene3D" id="3.60.21.10">
    <property type="match status" value="1"/>
</dbReference>
<dbReference type="Pfam" id="PF02872">
    <property type="entry name" value="5_nucleotid_C"/>
    <property type="match status" value="1"/>
</dbReference>
<dbReference type="PANTHER" id="PTHR11575:SF6">
    <property type="entry name" value="2',3'-CYCLIC-NUCLEOTIDE 2'-PHOSPHODIESTERASE_3'-NUCLEOTIDASE"/>
    <property type="match status" value="1"/>
</dbReference>
<keyword evidence="6" id="KW-1185">Reference proteome</keyword>
<dbReference type="InterPro" id="IPR008334">
    <property type="entry name" value="5'-Nucleotdase_C"/>
</dbReference>
<evidence type="ECO:0000259" key="4">
    <source>
        <dbReference type="Pfam" id="PF02872"/>
    </source>
</evidence>
<dbReference type="Gene3D" id="3.90.780.10">
    <property type="entry name" value="5'-Nucleotidase, C-terminal domain"/>
    <property type="match status" value="1"/>
</dbReference>
<dbReference type="PRINTS" id="PR01607">
    <property type="entry name" value="APYRASEFAMLY"/>
</dbReference>
<evidence type="ECO:0000313" key="6">
    <source>
        <dbReference type="Proteomes" id="UP000829708"/>
    </source>
</evidence>
<reference evidence="6" key="1">
    <citation type="journal article" date="2024" name="J Bioinform Genom">
        <title>Complete genome sequence of the type strain bacterium Sphaerochaeta associata GLS2t (VKM B-2742)t.</title>
        <authorList>
            <person name="Troshina O.Y."/>
            <person name="Tepeeva A.N."/>
            <person name="Arzamasceva V.O."/>
            <person name="Whitman W.B."/>
            <person name="Varghese N."/>
            <person name="Shapiro N."/>
            <person name="Woyke T."/>
            <person name="Kripides N.C."/>
            <person name="Vasilenko O.V."/>
        </authorList>
    </citation>
    <scope>NUCLEOTIDE SEQUENCE [LARGE SCALE GENOMIC DNA]</scope>
    <source>
        <strain evidence="6">GLS2T</strain>
    </source>
</reference>
<dbReference type="PANTHER" id="PTHR11575">
    <property type="entry name" value="5'-NUCLEOTIDASE-RELATED"/>
    <property type="match status" value="1"/>
</dbReference>